<evidence type="ECO:0000259" key="2">
    <source>
        <dbReference type="Pfam" id="PF00685"/>
    </source>
</evidence>
<keyword evidence="1" id="KW-0472">Membrane</keyword>
<keyword evidence="1" id="KW-1133">Transmembrane helix</keyword>
<reference evidence="3" key="1">
    <citation type="submission" date="2021-01" db="EMBL/GenBank/DDBJ databases">
        <authorList>
            <person name="Corre E."/>
            <person name="Pelletier E."/>
            <person name="Niang G."/>
            <person name="Scheremetjew M."/>
            <person name="Finn R."/>
            <person name="Kale V."/>
            <person name="Holt S."/>
            <person name="Cochrane G."/>
            <person name="Meng A."/>
            <person name="Brown T."/>
            <person name="Cohen L."/>
        </authorList>
    </citation>
    <scope>NUCLEOTIDE SEQUENCE</scope>
    <source>
        <strain evidence="3">CCMP3107</strain>
    </source>
</reference>
<dbReference type="PANTHER" id="PTHR32301">
    <property type="entry name" value="COUNTIN RECEPTOR CNR3-RELATED"/>
    <property type="match status" value="1"/>
</dbReference>
<dbReference type="GO" id="GO:0008146">
    <property type="term" value="F:sulfotransferase activity"/>
    <property type="evidence" value="ECO:0007669"/>
    <property type="project" value="InterPro"/>
</dbReference>
<evidence type="ECO:0000313" key="3">
    <source>
        <dbReference type="EMBL" id="CAE0627930.1"/>
    </source>
</evidence>
<gene>
    <name evidence="3" type="ORF">HAKA00212_LOCUS6609</name>
</gene>
<dbReference type="SUPFAM" id="SSF52540">
    <property type="entry name" value="P-loop containing nucleoside triphosphate hydrolases"/>
    <property type="match status" value="1"/>
</dbReference>
<dbReference type="AlphaFoldDB" id="A0A7S3XNW6"/>
<name>A0A7S3XNW6_HETAK</name>
<evidence type="ECO:0000256" key="1">
    <source>
        <dbReference type="SAM" id="Phobius"/>
    </source>
</evidence>
<dbReference type="InterPro" id="IPR000863">
    <property type="entry name" value="Sulfotransferase_dom"/>
</dbReference>
<dbReference type="InterPro" id="IPR053259">
    <property type="entry name" value="Golvesin-related_Golgi"/>
</dbReference>
<organism evidence="3">
    <name type="scientific">Heterosigma akashiwo</name>
    <name type="common">Chromophytic alga</name>
    <name type="synonym">Heterosigma carterae</name>
    <dbReference type="NCBI Taxonomy" id="2829"/>
    <lineage>
        <taxon>Eukaryota</taxon>
        <taxon>Sar</taxon>
        <taxon>Stramenopiles</taxon>
        <taxon>Ochrophyta</taxon>
        <taxon>Raphidophyceae</taxon>
        <taxon>Chattonellales</taxon>
        <taxon>Chattonellaceae</taxon>
        <taxon>Heterosigma</taxon>
    </lineage>
</organism>
<proteinExistence type="predicted"/>
<dbReference type="PANTHER" id="PTHR32301:SF6">
    <property type="entry name" value="GOLVESIN-RELATED"/>
    <property type="match status" value="1"/>
</dbReference>
<dbReference type="InterPro" id="IPR027417">
    <property type="entry name" value="P-loop_NTPase"/>
</dbReference>
<keyword evidence="1" id="KW-0812">Transmembrane</keyword>
<dbReference type="EMBL" id="HBIU01014282">
    <property type="protein sequence ID" value="CAE0627930.1"/>
    <property type="molecule type" value="Transcribed_RNA"/>
</dbReference>
<dbReference type="Pfam" id="PF00685">
    <property type="entry name" value="Sulfotransfer_1"/>
    <property type="match status" value="1"/>
</dbReference>
<sequence length="425" mass="48802">MSNSINLGDYGAKAGARLLRFHFVRPSRCHVIYTSLVVLLLCFFLVRTFMPVNHFPNPHDDARVLWVTPTHQVGLNRSSLLLGTLEIQKTGSTKLRELFSGAINECSSQEYWLSSASEGFFFYTSDIKTVRSNGVPPHLNKNRSTLRILMPRFNCVAHHSDFENLDACLSSTAANIIYLTFLRNPVERVVSEFVHLRGNHPFREAGAWTTFQPSACNQTSFEQLHIPLDRDLQSKYIFFLRSEINKNITIDWSNHSALSTDFFEGGPASRLLHAWVKLGESNPANNRMARHLAGPYTCEEDIRQSLFFQKEWFVKSAVHNLKTRFIYGIQDDLQFSLRKMNCEVHCLLNTIRPHDDYIRNCFSMNVSQIKTASASAVEFDPNKDGHYKISAATQDLILRHNHLDQILYEFATEKNNVLRWCTEMC</sequence>
<accession>A0A7S3XNW6</accession>
<feature type="transmembrane region" description="Helical" evidence="1">
    <location>
        <begin position="30"/>
        <end position="50"/>
    </location>
</feature>
<protein>
    <recommendedName>
        <fullName evidence="2">Sulfotransferase domain-containing protein</fullName>
    </recommendedName>
</protein>
<dbReference type="Gene3D" id="3.40.50.300">
    <property type="entry name" value="P-loop containing nucleotide triphosphate hydrolases"/>
    <property type="match status" value="1"/>
</dbReference>
<feature type="domain" description="Sulfotransferase" evidence="2">
    <location>
        <begin position="87"/>
        <end position="222"/>
    </location>
</feature>